<dbReference type="GO" id="GO:0045892">
    <property type="term" value="P:negative regulation of DNA-templated transcription"/>
    <property type="evidence" value="ECO:0007669"/>
    <property type="project" value="InterPro"/>
</dbReference>
<keyword evidence="3" id="KW-0677">Repeat</keyword>
<dbReference type="InterPro" id="IPR032675">
    <property type="entry name" value="LRR_dom_sf"/>
</dbReference>
<reference evidence="5" key="2">
    <citation type="submission" date="2025-08" db="UniProtKB">
        <authorList>
            <consortium name="Ensembl"/>
        </authorList>
    </citation>
    <scope>IDENTIFICATION</scope>
</reference>
<evidence type="ECO:0000256" key="4">
    <source>
        <dbReference type="SAM" id="Phobius"/>
    </source>
</evidence>
<dbReference type="Ensembl" id="ENSPEMT00000035443.1">
    <property type="protein sequence ID" value="ENSPEMP00000030421.1"/>
    <property type="gene ID" value="ENSPEMG00000026714.1"/>
</dbReference>
<comment type="similarity">
    <text evidence="1">Belongs to the PRAME family.</text>
</comment>
<keyword evidence="2" id="KW-0433">Leucine-rich repeat</keyword>
<dbReference type="PANTHER" id="PTHR14224:SF94">
    <property type="entry name" value="PRAME FAMILY MEMBER 12"/>
    <property type="match status" value="1"/>
</dbReference>
<dbReference type="AlphaFoldDB" id="A0A8C8U6F9"/>
<dbReference type="GeneTree" id="ENSGT01030000234531"/>
<dbReference type="Proteomes" id="UP000694547">
    <property type="component" value="Chromosome 1"/>
</dbReference>
<keyword evidence="4" id="KW-1133">Transmembrane helix</keyword>
<evidence type="ECO:0000313" key="5">
    <source>
        <dbReference type="Ensembl" id="ENSPEMP00000030421.1"/>
    </source>
</evidence>
<dbReference type="GO" id="GO:0045596">
    <property type="term" value="P:negative regulation of cell differentiation"/>
    <property type="evidence" value="ECO:0007669"/>
    <property type="project" value="InterPro"/>
</dbReference>
<dbReference type="InterPro" id="IPR026271">
    <property type="entry name" value="PRAME"/>
</dbReference>
<protein>
    <submittedName>
        <fullName evidence="5">PRAME family member 12-like</fullName>
    </submittedName>
</protein>
<sequence length="515" mass="59037">MKEREYKRARGALESSQRPRVWSHSLTCPAPTWIPVTTAPPTLLELSMKSLLRDEALAISVLQQLPSEFFPSLFKEAYKSRHMKILTAMVAVWPFACLPVGAMMKVPDRMILQAVLDGVDIMLTDKAHFRRSKLRVLDLRNTHNVFWDVWSGIHGLDCSKGTLSKKQTGNGHFRYAVRRLLKVVTDFDLRLNLDEQQAYLLQWAQQRKGAVRLCCMKMSICVTPLGIIMMVLNTFQPDYIEELELSTNWSLVTLSHFAPCFGQMRNLRRLHLARIYTNTDKAVNTSANIEERCAARFISQIAKLSCLQHLSMDGVYFSSERMKQLFRCVKSPLKTLSVSLCRISQSDLKHLSQCRRLFHLKHLNLFGVALFNLCRTHLLFLLKNVGDTLQSLELEHCRMGDSHLSALLPALSQCLQLTRVNLYDNDLSTSLLKELLQSMTHLSKLTEEFYPAPLECYGESGHVIVDKFAKLCPDLLDILRSKRQPKKVSFGTEFCPQCFQRCVYDQKTRLCQCLS</sequence>
<dbReference type="PIRSF" id="PIRSF038286">
    <property type="entry name" value="PRAME"/>
    <property type="match status" value="1"/>
</dbReference>
<keyword evidence="4" id="KW-0472">Membrane</keyword>
<accession>A0A8C8U6F9</accession>
<keyword evidence="6" id="KW-1185">Reference proteome</keyword>
<evidence type="ECO:0000256" key="1">
    <source>
        <dbReference type="ARBA" id="ARBA00009608"/>
    </source>
</evidence>
<dbReference type="InterPro" id="IPR050694">
    <property type="entry name" value="LRRC14/PRAME"/>
</dbReference>
<evidence type="ECO:0000313" key="6">
    <source>
        <dbReference type="Proteomes" id="UP000694547"/>
    </source>
</evidence>
<dbReference type="GO" id="GO:0008284">
    <property type="term" value="P:positive regulation of cell population proliferation"/>
    <property type="evidence" value="ECO:0007669"/>
    <property type="project" value="InterPro"/>
</dbReference>
<reference evidence="5 6" key="1">
    <citation type="submission" date="2018-10" db="EMBL/GenBank/DDBJ databases">
        <title>Improved assembly of the deer mouse Peromyscus maniculatus genome.</title>
        <authorList>
            <person name="Lassance J.-M."/>
            <person name="Hoekstra H.E."/>
        </authorList>
    </citation>
    <scope>NUCLEOTIDE SEQUENCE [LARGE SCALE GENOMIC DNA]</scope>
</reference>
<feature type="transmembrane region" description="Helical" evidence="4">
    <location>
        <begin position="85"/>
        <end position="104"/>
    </location>
</feature>
<evidence type="ECO:0000256" key="3">
    <source>
        <dbReference type="ARBA" id="ARBA00022737"/>
    </source>
</evidence>
<dbReference type="Gene3D" id="3.80.10.10">
    <property type="entry name" value="Ribonuclease Inhibitor"/>
    <property type="match status" value="1"/>
</dbReference>
<proteinExistence type="inferred from homology"/>
<keyword evidence="4" id="KW-0812">Transmembrane</keyword>
<organism evidence="5 6">
    <name type="scientific">Peromyscus maniculatus bairdii</name>
    <name type="common">Prairie deer mouse</name>
    <dbReference type="NCBI Taxonomy" id="230844"/>
    <lineage>
        <taxon>Eukaryota</taxon>
        <taxon>Metazoa</taxon>
        <taxon>Chordata</taxon>
        <taxon>Craniata</taxon>
        <taxon>Vertebrata</taxon>
        <taxon>Euteleostomi</taxon>
        <taxon>Mammalia</taxon>
        <taxon>Eutheria</taxon>
        <taxon>Euarchontoglires</taxon>
        <taxon>Glires</taxon>
        <taxon>Rodentia</taxon>
        <taxon>Myomorpha</taxon>
        <taxon>Muroidea</taxon>
        <taxon>Cricetidae</taxon>
        <taxon>Neotominae</taxon>
        <taxon>Peromyscus</taxon>
    </lineage>
</organism>
<dbReference type="SUPFAM" id="SSF52047">
    <property type="entry name" value="RNI-like"/>
    <property type="match status" value="1"/>
</dbReference>
<dbReference type="GO" id="GO:0005737">
    <property type="term" value="C:cytoplasm"/>
    <property type="evidence" value="ECO:0007669"/>
    <property type="project" value="TreeGrafter"/>
</dbReference>
<reference evidence="5" key="3">
    <citation type="submission" date="2025-09" db="UniProtKB">
        <authorList>
            <consortium name="Ensembl"/>
        </authorList>
    </citation>
    <scope>IDENTIFICATION</scope>
</reference>
<gene>
    <name evidence="5" type="primary">LOC102907096</name>
</gene>
<name>A0A8C8U6F9_PERMB</name>
<dbReference type="GO" id="GO:0043066">
    <property type="term" value="P:negative regulation of apoptotic process"/>
    <property type="evidence" value="ECO:0007669"/>
    <property type="project" value="InterPro"/>
</dbReference>
<dbReference type="PANTHER" id="PTHR14224">
    <property type="entry name" value="SIMILAR TO PREFERENTIALLY EXPRESSED ANTIGEN IN MELANOMA-LIKE 3"/>
    <property type="match status" value="1"/>
</dbReference>
<evidence type="ECO:0000256" key="2">
    <source>
        <dbReference type="ARBA" id="ARBA00022614"/>
    </source>
</evidence>
<dbReference type="FunFam" id="3.80.10.10:FF:000079">
    <property type="entry name" value="PRAME family member 18"/>
    <property type="match status" value="1"/>
</dbReference>